<organism evidence="2 3">
    <name type="scientific">Streptomyces olivochromogenes</name>
    <dbReference type="NCBI Taxonomy" id="1963"/>
    <lineage>
        <taxon>Bacteria</taxon>
        <taxon>Bacillati</taxon>
        <taxon>Actinomycetota</taxon>
        <taxon>Actinomycetes</taxon>
        <taxon>Kitasatosporales</taxon>
        <taxon>Streptomycetaceae</taxon>
        <taxon>Streptomyces</taxon>
    </lineage>
</organism>
<dbReference type="AlphaFoldDB" id="A0A250VWN8"/>
<dbReference type="EMBL" id="BDQI01000055">
    <property type="protein sequence ID" value="GAX58506.1"/>
    <property type="molecule type" value="Genomic_DNA"/>
</dbReference>
<dbReference type="Proteomes" id="UP000217446">
    <property type="component" value="Unassembled WGS sequence"/>
</dbReference>
<dbReference type="Gene3D" id="3.40.50.1820">
    <property type="entry name" value="alpha/beta hydrolase"/>
    <property type="match status" value="1"/>
</dbReference>
<accession>A0A250VWN8</accession>
<sequence length="297" mass="32657">MNPDDRAESMDMRRGTTFYPQESLMPPIGKPKTGTIVLIHGLWMTPRSWEQWSDRYTASGHRVLAPAWPGLEREVEELRRDPSSIAGVGLGEIAHHYEQTIRGLDEPPIIMGHSFGGALVQILLARGLGVAGVAIDSAPVKGVLPVPLSTLRSAWPVLGNPANKNKAVGLTPRQFHYAFTNTLSHEESQAVYDRHHVPGSARVLYQGALANFTPRATTRVDFRNNSRAPLLFIAGGADHIVPPKVNKANARLYRKSSAITDYHEFPGRSHYTVGQDGWEEVADFALAWAVHNSQAHA</sequence>
<gene>
    <name evidence="2" type="ORF">SO3561_10079</name>
</gene>
<dbReference type="PANTHER" id="PTHR43194">
    <property type="entry name" value="HYDROLASE ALPHA/BETA FOLD FAMILY"/>
    <property type="match status" value="1"/>
</dbReference>
<protein>
    <submittedName>
        <fullName evidence="2">Alpha/beta hydrolase</fullName>
    </submittedName>
</protein>
<evidence type="ECO:0000259" key="1">
    <source>
        <dbReference type="Pfam" id="PF12697"/>
    </source>
</evidence>
<evidence type="ECO:0000313" key="2">
    <source>
        <dbReference type="EMBL" id="GAX58506.1"/>
    </source>
</evidence>
<dbReference type="Pfam" id="PF12697">
    <property type="entry name" value="Abhydrolase_6"/>
    <property type="match status" value="1"/>
</dbReference>
<dbReference type="SUPFAM" id="SSF53474">
    <property type="entry name" value="alpha/beta-Hydrolases"/>
    <property type="match status" value="1"/>
</dbReference>
<feature type="domain" description="AB hydrolase-1" evidence="1">
    <location>
        <begin position="36"/>
        <end position="283"/>
    </location>
</feature>
<comment type="caution">
    <text evidence="2">The sequence shown here is derived from an EMBL/GenBank/DDBJ whole genome shotgun (WGS) entry which is preliminary data.</text>
</comment>
<name>A0A250VWN8_STROL</name>
<dbReference type="InterPro" id="IPR050228">
    <property type="entry name" value="Carboxylesterase_BioH"/>
</dbReference>
<dbReference type="InterPro" id="IPR000073">
    <property type="entry name" value="AB_hydrolase_1"/>
</dbReference>
<evidence type="ECO:0000313" key="3">
    <source>
        <dbReference type="Proteomes" id="UP000217446"/>
    </source>
</evidence>
<keyword evidence="3" id="KW-1185">Reference proteome</keyword>
<keyword evidence="2" id="KW-0378">Hydrolase</keyword>
<proteinExistence type="predicted"/>
<reference evidence="3" key="1">
    <citation type="submission" date="2017-05" db="EMBL/GenBank/DDBJ databases">
        <title>Streptomyces olivochromogenes NBRC 3561 whole genome shotgun sequence.</title>
        <authorList>
            <person name="Dohra H."/>
            <person name="Kodani S."/>
        </authorList>
    </citation>
    <scope>NUCLEOTIDE SEQUENCE [LARGE SCALE GENOMIC DNA]</scope>
    <source>
        <strain evidence="3">NBRC 3561</strain>
    </source>
</reference>
<dbReference type="STRING" id="1963.AQJ27_50110"/>
<dbReference type="GO" id="GO:0016787">
    <property type="term" value="F:hydrolase activity"/>
    <property type="evidence" value="ECO:0007669"/>
    <property type="project" value="UniProtKB-KW"/>
</dbReference>
<dbReference type="PANTHER" id="PTHR43194:SF2">
    <property type="entry name" value="PEROXISOMAL MEMBRANE PROTEIN LPX1"/>
    <property type="match status" value="1"/>
</dbReference>
<dbReference type="InterPro" id="IPR029058">
    <property type="entry name" value="AB_hydrolase_fold"/>
</dbReference>